<dbReference type="EMBL" id="AYEV01000067">
    <property type="protein sequence ID" value="ESK51863.1"/>
    <property type="molecule type" value="Genomic_DNA"/>
</dbReference>
<dbReference type="Pfam" id="PF10734">
    <property type="entry name" value="DUF2523"/>
    <property type="match status" value="1"/>
</dbReference>
<keyword evidence="1" id="KW-0812">Transmembrane</keyword>
<dbReference type="STRING" id="202955.GCA_000759995_00035"/>
<evidence type="ECO:0008006" key="4">
    <source>
        <dbReference type="Google" id="ProtNLM"/>
    </source>
</evidence>
<protein>
    <recommendedName>
        <fullName evidence="4">DUF2523 domain-containing protein</fullName>
    </recommendedName>
</protein>
<feature type="transmembrane region" description="Helical" evidence="1">
    <location>
        <begin position="68"/>
        <end position="89"/>
    </location>
</feature>
<evidence type="ECO:0000313" key="3">
    <source>
        <dbReference type="Proteomes" id="UP000017404"/>
    </source>
</evidence>
<keyword evidence="1" id="KW-1133">Transmembrane helix</keyword>
<dbReference type="RefSeq" id="WP_018680104.1">
    <property type="nucleotide sequence ID" value="NZ_AYEV01000067.1"/>
</dbReference>
<reference evidence="2 3" key="1">
    <citation type="submission" date="2013-10" db="EMBL/GenBank/DDBJ databases">
        <title>The Genome Sequence of Acinetobacter tjernbergiae CIP107465.</title>
        <authorList>
            <consortium name="The Broad Institute Genomics Platform"/>
            <consortium name="The Broad Institute Genome Sequencing Center for Infectious Disease"/>
            <person name="Cerqueira G."/>
            <person name="Feldgarden M."/>
            <person name="Courvalin P."/>
            <person name="Grillot-Courvalin C."/>
            <person name="Clermont D."/>
            <person name="Rocha E."/>
            <person name="Yoon E.-J."/>
            <person name="Nemec A."/>
            <person name="Young S.K."/>
            <person name="Zeng Q."/>
            <person name="Gargeya S."/>
            <person name="Fitzgerald M."/>
            <person name="Abouelleil A."/>
            <person name="Alvarado L."/>
            <person name="Berlin A.M."/>
            <person name="Chapman S.B."/>
            <person name="Gainer-Dewar J."/>
            <person name="Goldberg J."/>
            <person name="Gnerre S."/>
            <person name="Griggs A."/>
            <person name="Gujja S."/>
            <person name="Hansen M."/>
            <person name="Howarth C."/>
            <person name="Imamovic A."/>
            <person name="Ireland A."/>
            <person name="Larimer J."/>
            <person name="McCowan C."/>
            <person name="Murphy C."/>
            <person name="Pearson M."/>
            <person name="Poon T.W."/>
            <person name="Priest M."/>
            <person name="Roberts A."/>
            <person name="Saif S."/>
            <person name="Shea T."/>
            <person name="Sykes S."/>
            <person name="Wortman J."/>
            <person name="Nusbaum C."/>
            <person name="Birren B."/>
        </authorList>
    </citation>
    <scope>NUCLEOTIDE SEQUENCE [LARGE SCALE GENOMIC DNA]</scope>
    <source>
        <strain evidence="2 3">CIP 107465</strain>
    </source>
</reference>
<proteinExistence type="predicted"/>
<keyword evidence="3" id="KW-1185">Reference proteome</keyword>
<accession>V2UBJ9</accession>
<name>V2UBJ9_9GAMM</name>
<gene>
    <name evidence="2" type="ORF">F990_03533</name>
</gene>
<evidence type="ECO:0000313" key="2">
    <source>
        <dbReference type="EMBL" id="ESK51863.1"/>
    </source>
</evidence>
<comment type="caution">
    <text evidence="2">The sequence shown here is derived from an EMBL/GenBank/DDBJ whole genome shotgun (WGS) entry which is preliminary data.</text>
</comment>
<organism evidence="2 3">
    <name type="scientific">Acinetobacter tjernbergiae DSM 14971 = CIP 107465</name>
    <dbReference type="NCBI Taxonomy" id="1120928"/>
    <lineage>
        <taxon>Bacteria</taxon>
        <taxon>Pseudomonadati</taxon>
        <taxon>Pseudomonadota</taxon>
        <taxon>Gammaproteobacteria</taxon>
        <taxon>Moraxellales</taxon>
        <taxon>Moraxellaceae</taxon>
        <taxon>Acinetobacter</taxon>
    </lineage>
</organism>
<sequence length="93" mass="10075">MPQIILAILGSFASSFLFRILAGAGISVYSYTKIQQYMDLFINSIIQQTSRLPASFLQLLGLAGFDTYLSIVLCALSAATFIIAMKLFVGKSA</sequence>
<keyword evidence="1" id="KW-0472">Membrane</keyword>
<dbReference type="PATRIC" id="fig|1120928.5.peg.3573"/>
<dbReference type="OrthoDB" id="6693298at2"/>
<evidence type="ECO:0000256" key="1">
    <source>
        <dbReference type="SAM" id="Phobius"/>
    </source>
</evidence>
<dbReference type="InterPro" id="IPR019670">
    <property type="entry name" value="DUF2523"/>
</dbReference>
<dbReference type="Proteomes" id="UP000017404">
    <property type="component" value="Unassembled WGS sequence"/>
</dbReference>
<dbReference type="AlphaFoldDB" id="V2UBJ9"/>